<dbReference type="SMART" id="SM00906">
    <property type="entry name" value="Fungal_trans"/>
    <property type="match status" value="1"/>
</dbReference>
<dbReference type="SUPFAM" id="SSF51621">
    <property type="entry name" value="Phosphoenolpyruvate/pyruvate domain"/>
    <property type="match status" value="1"/>
</dbReference>
<dbReference type="CDD" id="cd12148">
    <property type="entry name" value="fungal_TF_MHR"/>
    <property type="match status" value="1"/>
</dbReference>
<feature type="region of interest" description="Disordered" evidence="2">
    <location>
        <begin position="365"/>
        <end position="394"/>
    </location>
</feature>
<gene>
    <name evidence="4" type="ORF">A9K55_007814</name>
</gene>
<accession>A0A2H4SGW0</accession>
<dbReference type="GO" id="GO:0003824">
    <property type="term" value="F:catalytic activity"/>
    <property type="evidence" value="ECO:0007669"/>
    <property type="project" value="InterPro"/>
</dbReference>
<dbReference type="VEuPathDB" id="FungiDB:A9K55_007814"/>
<dbReference type="Pfam" id="PF04082">
    <property type="entry name" value="Fungal_trans"/>
    <property type="match status" value="1"/>
</dbReference>
<dbReference type="EMBL" id="CP023324">
    <property type="protein sequence ID" value="ATY62345.1"/>
    <property type="molecule type" value="Genomic_DNA"/>
</dbReference>
<dbReference type="GO" id="GO:0006351">
    <property type="term" value="P:DNA-templated transcription"/>
    <property type="evidence" value="ECO:0007669"/>
    <property type="project" value="InterPro"/>
</dbReference>
<proteinExistence type="predicted"/>
<dbReference type="GO" id="GO:0003677">
    <property type="term" value="F:DNA binding"/>
    <property type="evidence" value="ECO:0007669"/>
    <property type="project" value="InterPro"/>
</dbReference>
<dbReference type="CDD" id="cd00377">
    <property type="entry name" value="ICL_PEPM"/>
    <property type="match status" value="1"/>
</dbReference>
<dbReference type="GO" id="GO:0008270">
    <property type="term" value="F:zinc ion binding"/>
    <property type="evidence" value="ECO:0007669"/>
    <property type="project" value="InterPro"/>
</dbReference>
<feature type="domain" description="Xylanolytic transcriptional activator regulatory" evidence="3">
    <location>
        <begin position="605"/>
        <end position="676"/>
    </location>
</feature>
<evidence type="ECO:0000313" key="5">
    <source>
        <dbReference type="Proteomes" id="UP000323067"/>
    </source>
</evidence>
<dbReference type="InterPro" id="IPR039556">
    <property type="entry name" value="ICL/PEPM"/>
</dbReference>
<dbReference type="InterPro" id="IPR015813">
    <property type="entry name" value="Pyrv/PenolPyrv_kinase-like_dom"/>
</dbReference>
<dbReference type="Proteomes" id="UP000323067">
    <property type="component" value="Chromosome vii"/>
</dbReference>
<evidence type="ECO:0000259" key="3">
    <source>
        <dbReference type="SMART" id="SM00906"/>
    </source>
</evidence>
<dbReference type="InterPro" id="IPR007219">
    <property type="entry name" value="XnlR_reg_dom"/>
</dbReference>
<feature type="compositionally biased region" description="Polar residues" evidence="2">
    <location>
        <begin position="442"/>
        <end position="459"/>
    </location>
</feature>
<dbReference type="Gene3D" id="3.20.20.60">
    <property type="entry name" value="Phosphoenolpyruvate-binding domains"/>
    <property type="match status" value="1"/>
</dbReference>
<sequence length="955" mass="104423">MSSTNDFARTLKALHKPGQPLIVPNVWDAPSLVALSSLNTPSDHPVAAIATASWALAHARGAADEDLTAEQNLLALRELAPLAARAGLPLSADLQDGYGARIEEIFTTAAQYGIAGANLEDSIPAAGFGRGFAGSLYSKADAVARIQTALRATAAAGVPDFVINARCDVFRLDVAPELDDATRMREALDRGRAYLAAGATTVFFWGGGARGLSTHEVQTLVAELDGRVAVLLTKRDGGHSTAELAKMGVARISIGPSLYLAAMNAVKTGAAQILGGGGLLVVPRAMQPAAPVLQLPDFSYTVPARIARWAFRGRGTCIHTTPAEEERRRVFPFPSRCGCIYSNGSPYKELQQRIARLEQALEKLSTSPSPSCSFDPGATSRDGRSASVPPVAAATQRTWTDSTGFVERDPSFERQSYLASQIAELAHPASAESSEVADQLKTLSDVSSAPARSNTSRSTALAGPRADPVLKREQVPSSFVLKIIRYLESRVKNGAKPLLLIVHPIPDLDLLKNLCQNVYFPLDPMTVGQLTLFNALLYFAIWEVQSRGDSEIDAEDLAKYRQVTDANFNQGVEEAEIIAIANYENALTLCLAAYYAHTIGDIVRHQAVVSAAARHCVQLGYHRNDKGQLSPEESHKRRLLFWHVYISELGLTLRLGRAAVIQEFDVDVPQLNISSDPRQAVWDTSLRLFTGFSRLQSKIYRKIYSPGAIVALAAEPSKRQARVATFAAELNQWYMEWHQIKSADAYYPMVHQHTFMAVDIIYYSVLTLLHRGSTSSNSPSDISPECFAAARQGLETHLRIFPSVLASGPGTVSYYGVWIFMYSSFTPYIVTFLHSIASTDTNDLQLLKSVLDTLDDIAIGYELVHRQKTLCAALYRIAKAFIESRQRLHNNGNHNGDEQSAMDHEPFATTAEQTLNLPLQPDTIQEWGNFDTIVEDWETQYFNQQSLMLGNSLDQ</sequence>
<keyword evidence="1" id="KW-0539">Nucleus</keyword>
<dbReference type="PANTHER" id="PTHR46910:SF5">
    <property type="entry name" value="ZN(II)2CYS6 TRANSCRIPTION FACTOR (EUROFUNG)"/>
    <property type="match status" value="1"/>
</dbReference>
<dbReference type="InterPro" id="IPR040442">
    <property type="entry name" value="Pyrv_kinase-like_dom_sf"/>
</dbReference>
<evidence type="ECO:0000256" key="2">
    <source>
        <dbReference type="SAM" id="MobiDB-lite"/>
    </source>
</evidence>
<dbReference type="VEuPathDB" id="FungiDB:CCM_07110"/>
<evidence type="ECO:0000256" key="1">
    <source>
        <dbReference type="ARBA" id="ARBA00023242"/>
    </source>
</evidence>
<dbReference type="OrthoDB" id="103819at2759"/>
<dbReference type="Pfam" id="PF13714">
    <property type="entry name" value="PEP_mutase"/>
    <property type="match status" value="1"/>
</dbReference>
<reference evidence="4 5" key="1">
    <citation type="journal article" date="2017" name="BMC Genomics">
        <title>Chromosome level assembly and secondary metabolite potential of the parasitic fungus Cordyceps militaris.</title>
        <authorList>
            <person name="Kramer G.J."/>
            <person name="Nodwell J.R."/>
        </authorList>
    </citation>
    <scope>NUCLEOTIDE SEQUENCE [LARGE SCALE GENOMIC DNA]</scope>
    <source>
        <strain evidence="4 5">ATCC 34164</strain>
    </source>
</reference>
<name>A0A2H4SGW0_CORMI</name>
<evidence type="ECO:0000313" key="4">
    <source>
        <dbReference type="EMBL" id="ATY62345.1"/>
    </source>
</evidence>
<feature type="region of interest" description="Disordered" evidence="2">
    <location>
        <begin position="442"/>
        <end position="465"/>
    </location>
</feature>
<dbReference type="PANTHER" id="PTHR46910">
    <property type="entry name" value="TRANSCRIPTION FACTOR PDR1"/>
    <property type="match status" value="1"/>
</dbReference>
<dbReference type="AlphaFoldDB" id="A0A2H4SGW0"/>
<dbReference type="GO" id="GO:0003700">
    <property type="term" value="F:DNA-binding transcription factor activity"/>
    <property type="evidence" value="ECO:0007669"/>
    <property type="project" value="InterPro"/>
</dbReference>
<protein>
    <submittedName>
        <fullName evidence="4">C6 transcription factor</fullName>
    </submittedName>
</protein>
<organism evidence="4 5">
    <name type="scientific">Cordyceps militaris</name>
    <name type="common">Caterpillar fungus</name>
    <name type="synonym">Clavaria militaris</name>
    <dbReference type="NCBI Taxonomy" id="73501"/>
    <lineage>
        <taxon>Eukaryota</taxon>
        <taxon>Fungi</taxon>
        <taxon>Dikarya</taxon>
        <taxon>Ascomycota</taxon>
        <taxon>Pezizomycotina</taxon>
        <taxon>Sordariomycetes</taxon>
        <taxon>Hypocreomycetidae</taxon>
        <taxon>Hypocreales</taxon>
        <taxon>Cordycipitaceae</taxon>
        <taxon>Cordyceps</taxon>
    </lineage>
</organism>
<dbReference type="InterPro" id="IPR050987">
    <property type="entry name" value="AtrR-like"/>
</dbReference>